<proteinExistence type="predicted"/>
<comment type="caution">
    <text evidence="1">The sequence shown here is derived from an EMBL/GenBank/DDBJ whole genome shotgun (WGS) entry which is preliminary data.</text>
</comment>
<dbReference type="Proteomes" id="UP001241848">
    <property type="component" value="Unassembled WGS sequence"/>
</dbReference>
<organism evidence="1 2">
    <name type="scientific">Paenibacillus zeirhizosphaerae</name>
    <dbReference type="NCBI Taxonomy" id="2987519"/>
    <lineage>
        <taxon>Bacteria</taxon>
        <taxon>Bacillati</taxon>
        <taxon>Bacillota</taxon>
        <taxon>Bacilli</taxon>
        <taxon>Bacillales</taxon>
        <taxon>Paenibacillaceae</taxon>
        <taxon>Paenibacillus</taxon>
    </lineage>
</organism>
<dbReference type="EMBL" id="JAPCKK010000005">
    <property type="protein sequence ID" value="MDP4095696.1"/>
    <property type="molecule type" value="Genomic_DNA"/>
</dbReference>
<name>A0ABT9FME1_9BACL</name>
<accession>A0ABT9FME1</accession>
<keyword evidence="2" id="KW-1185">Reference proteome</keyword>
<reference evidence="1 2" key="1">
    <citation type="submission" date="2022-10" db="EMBL/GenBank/DDBJ databases">
        <title>Paenibacillus description and whole genome data of maize root bacterial community.</title>
        <authorList>
            <person name="Marton D."/>
            <person name="Farkas M."/>
            <person name="Cserhati M."/>
        </authorList>
    </citation>
    <scope>NUCLEOTIDE SEQUENCE [LARGE SCALE GENOMIC DNA]</scope>
    <source>
        <strain evidence="1 2">P96</strain>
    </source>
</reference>
<gene>
    <name evidence="1" type="ORF">OIN60_02680</name>
</gene>
<sequence length="116" mass="13238">MYTIKDAKIRRFTEIDGVRCAEIEVNSASKEDTGLLVYLAPSDGGDGYNMLRMIRNDADLELDWYDNNLHSAFEEVTNVVFRDADGNDLPEKRGRFTRELLSHGKMDTELAEEFGK</sequence>
<dbReference type="RefSeq" id="WP_305753337.1">
    <property type="nucleotide sequence ID" value="NZ_JAPCKK010000005.1"/>
</dbReference>
<evidence type="ECO:0000313" key="2">
    <source>
        <dbReference type="Proteomes" id="UP001241848"/>
    </source>
</evidence>
<evidence type="ECO:0000313" key="1">
    <source>
        <dbReference type="EMBL" id="MDP4095696.1"/>
    </source>
</evidence>
<protein>
    <submittedName>
        <fullName evidence="1">Uncharacterized protein</fullName>
    </submittedName>
</protein>